<dbReference type="Gene3D" id="3.30.160.240">
    <property type="entry name" value="Rv1738"/>
    <property type="match status" value="1"/>
</dbReference>
<dbReference type="KEGG" id="aser:Asera_27970"/>
<protein>
    <recommendedName>
        <fullName evidence="3">DUF1876 domain-containing protein</fullName>
    </recommendedName>
</protein>
<dbReference type="RefSeq" id="WP_030449634.1">
    <property type="nucleotide sequence ID" value="NZ_AP023354.1"/>
</dbReference>
<keyword evidence="2" id="KW-1185">Reference proteome</keyword>
<reference evidence="1" key="1">
    <citation type="submission" date="2020-08" db="EMBL/GenBank/DDBJ databases">
        <title>Whole genome shotgun sequence of Actinocatenispora sera NBRC 101916.</title>
        <authorList>
            <person name="Komaki H."/>
            <person name="Tamura T."/>
        </authorList>
    </citation>
    <scope>NUCLEOTIDE SEQUENCE</scope>
    <source>
        <strain evidence="1">NBRC 101916</strain>
    </source>
</reference>
<dbReference type="Pfam" id="PF08962">
    <property type="entry name" value="Rv2632c-like"/>
    <property type="match status" value="1"/>
</dbReference>
<dbReference type="Proteomes" id="UP000680750">
    <property type="component" value="Chromosome"/>
</dbReference>
<dbReference type="AlphaFoldDB" id="A0A810L1G4"/>
<dbReference type="InterPro" id="IPR015057">
    <property type="entry name" value="Rv2632c-like"/>
</dbReference>
<dbReference type="OrthoDB" id="3386932at2"/>
<proteinExistence type="predicted"/>
<name>A0A810L1G4_9ACTN</name>
<accession>A0A810L1G4</accession>
<evidence type="ECO:0000313" key="1">
    <source>
        <dbReference type="EMBL" id="BCJ28689.1"/>
    </source>
</evidence>
<organism evidence="1 2">
    <name type="scientific">Actinocatenispora sera</name>
    <dbReference type="NCBI Taxonomy" id="390989"/>
    <lineage>
        <taxon>Bacteria</taxon>
        <taxon>Bacillati</taxon>
        <taxon>Actinomycetota</taxon>
        <taxon>Actinomycetes</taxon>
        <taxon>Micromonosporales</taxon>
        <taxon>Micromonosporaceae</taxon>
        <taxon>Actinocatenispora</taxon>
    </lineage>
</organism>
<evidence type="ECO:0000313" key="2">
    <source>
        <dbReference type="Proteomes" id="UP000680750"/>
    </source>
</evidence>
<dbReference type="EMBL" id="AP023354">
    <property type="protein sequence ID" value="BCJ28689.1"/>
    <property type="molecule type" value="Genomic_DNA"/>
</dbReference>
<dbReference type="InterPro" id="IPR038070">
    <property type="entry name" value="Rv2632c-like_sf"/>
</dbReference>
<evidence type="ECO:0008006" key="3">
    <source>
        <dbReference type="Google" id="ProtNLM"/>
    </source>
</evidence>
<dbReference type="SUPFAM" id="SSF143212">
    <property type="entry name" value="Rv2632c-like"/>
    <property type="match status" value="1"/>
</dbReference>
<gene>
    <name evidence="1" type="ORF">Asera_27970</name>
</gene>
<sequence length="88" mass="9840">MHQKRWSVEIFVDDDDGRSYAEARLHTHEGQPIIGRGRARVNPADEDIPEIGDELAVARALTDLGHRLLVTSSRDISAVTAEEVRLTH</sequence>